<accession>A0A1G9VHB3</accession>
<dbReference type="Proteomes" id="UP000199202">
    <property type="component" value="Unassembled WGS sequence"/>
</dbReference>
<proteinExistence type="predicted"/>
<feature type="compositionally biased region" description="Basic and acidic residues" evidence="1">
    <location>
        <begin position="114"/>
        <end position="125"/>
    </location>
</feature>
<feature type="region of interest" description="Disordered" evidence="1">
    <location>
        <begin position="114"/>
        <end position="140"/>
    </location>
</feature>
<evidence type="ECO:0000256" key="1">
    <source>
        <dbReference type="SAM" id="MobiDB-lite"/>
    </source>
</evidence>
<evidence type="ECO:0000313" key="3">
    <source>
        <dbReference type="Proteomes" id="UP000199202"/>
    </source>
</evidence>
<organism evidence="2 3">
    <name type="scientific">Nonomuraea jiangxiensis</name>
    <dbReference type="NCBI Taxonomy" id="633440"/>
    <lineage>
        <taxon>Bacteria</taxon>
        <taxon>Bacillati</taxon>
        <taxon>Actinomycetota</taxon>
        <taxon>Actinomycetes</taxon>
        <taxon>Streptosporangiales</taxon>
        <taxon>Streptosporangiaceae</taxon>
        <taxon>Nonomuraea</taxon>
    </lineage>
</organism>
<keyword evidence="3" id="KW-1185">Reference proteome</keyword>
<feature type="region of interest" description="Disordered" evidence="1">
    <location>
        <begin position="1"/>
        <end position="34"/>
    </location>
</feature>
<reference evidence="2 3" key="1">
    <citation type="submission" date="2016-10" db="EMBL/GenBank/DDBJ databases">
        <authorList>
            <person name="de Groot N.N."/>
        </authorList>
    </citation>
    <scope>NUCLEOTIDE SEQUENCE [LARGE SCALE GENOMIC DNA]</scope>
    <source>
        <strain evidence="2 3">CGMCC 4.6533</strain>
    </source>
</reference>
<dbReference type="AlphaFoldDB" id="A0A1G9VHB3"/>
<feature type="compositionally biased region" description="Basic and acidic residues" evidence="1">
    <location>
        <begin position="17"/>
        <end position="34"/>
    </location>
</feature>
<sequence length="140" mass="14976">MTQPTPRARKPRPARIAKGEPEKQKGTGPVVEHDGQRRGVTLDLPVLSLNVHPPNVSRQQVAQVVGTVAGTTRSILRPDHLVYYGGLAALAAFEVIEWPVAAAIGAGLVVAERSGRRRGEVREQRPSSSRRGVEPAPVSA</sequence>
<gene>
    <name evidence="2" type="ORF">SAMN05421869_15326</name>
</gene>
<protein>
    <submittedName>
        <fullName evidence="2">Uncharacterized protein</fullName>
    </submittedName>
</protein>
<dbReference type="EMBL" id="FNDJ01000053">
    <property type="protein sequence ID" value="SDM71457.1"/>
    <property type="molecule type" value="Genomic_DNA"/>
</dbReference>
<name>A0A1G9VHB3_9ACTN</name>
<evidence type="ECO:0000313" key="2">
    <source>
        <dbReference type="EMBL" id="SDM71457.1"/>
    </source>
</evidence>